<keyword evidence="2" id="KW-0012">Acyltransferase</keyword>
<evidence type="ECO:0000313" key="2">
    <source>
        <dbReference type="EMBL" id="MDC8830834.1"/>
    </source>
</evidence>
<dbReference type="Proteomes" id="UP001218788">
    <property type="component" value="Unassembled WGS sequence"/>
</dbReference>
<organism evidence="2 3">
    <name type="scientific">Alteromonas gilva</name>
    <dbReference type="NCBI Taxonomy" id="2987522"/>
    <lineage>
        <taxon>Bacteria</taxon>
        <taxon>Pseudomonadati</taxon>
        <taxon>Pseudomonadota</taxon>
        <taxon>Gammaproteobacteria</taxon>
        <taxon>Alteromonadales</taxon>
        <taxon>Alteromonadaceae</taxon>
        <taxon>Alteromonas/Salinimonas group</taxon>
        <taxon>Alteromonas</taxon>
    </lineage>
</organism>
<dbReference type="SUPFAM" id="SSF55729">
    <property type="entry name" value="Acyl-CoA N-acyltransferases (Nat)"/>
    <property type="match status" value="1"/>
</dbReference>
<gene>
    <name evidence="2" type="ORF">OIK42_08680</name>
</gene>
<keyword evidence="3" id="KW-1185">Reference proteome</keyword>
<dbReference type="RefSeq" id="WP_273639762.1">
    <property type="nucleotide sequence ID" value="NZ_JAQQXP010000001.1"/>
</dbReference>
<proteinExistence type="predicted"/>
<evidence type="ECO:0000313" key="3">
    <source>
        <dbReference type="Proteomes" id="UP001218788"/>
    </source>
</evidence>
<accession>A0ABT5L1D3</accession>
<dbReference type="GO" id="GO:0016746">
    <property type="term" value="F:acyltransferase activity"/>
    <property type="evidence" value="ECO:0007669"/>
    <property type="project" value="UniProtKB-KW"/>
</dbReference>
<dbReference type="PROSITE" id="PS51186">
    <property type="entry name" value="GNAT"/>
    <property type="match status" value="1"/>
</dbReference>
<protein>
    <submittedName>
        <fullName evidence="2">GNAT family N-acetyltransferase</fullName>
        <ecNumber evidence="2">2.3.1.-</ecNumber>
    </submittedName>
</protein>
<sequence>MAYKVQRVLWQEAQAQLKSLRKAVFVLEWRLPESAEFDELDNKAFHVLLLSQDDHPIATARLTQHGEIGRIAVLPKHRNTSVYNTLFAALLKQATSQNIEQIHVQSALDRVEYHRQKGFKPVGPVFMEAGIPMQKMVCQRQQFDAPDVRHIH</sequence>
<dbReference type="Pfam" id="PF13673">
    <property type="entry name" value="Acetyltransf_10"/>
    <property type="match status" value="1"/>
</dbReference>
<reference evidence="2 3" key="1">
    <citation type="submission" date="2022-10" db="EMBL/GenBank/DDBJ databases">
        <title>Alteromonas sp. chi3 Genome sequencing.</title>
        <authorList>
            <person name="Park S."/>
        </authorList>
    </citation>
    <scope>NUCLEOTIDE SEQUENCE [LARGE SCALE GENOMIC DNA]</scope>
    <source>
        <strain evidence="3">chi3</strain>
    </source>
</reference>
<dbReference type="InterPro" id="IPR000182">
    <property type="entry name" value="GNAT_dom"/>
</dbReference>
<feature type="domain" description="N-acetyltransferase" evidence="1">
    <location>
        <begin position="4"/>
        <end position="138"/>
    </location>
</feature>
<dbReference type="Gene3D" id="3.40.630.30">
    <property type="match status" value="1"/>
</dbReference>
<dbReference type="CDD" id="cd04301">
    <property type="entry name" value="NAT_SF"/>
    <property type="match status" value="1"/>
</dbReference>
<comment type="caution">
    <text evidence="2">The sequence shown here is derived from an EMBL/GenBank/DDBJ whole genome shotgun (WGS) entry which is preliminary data.</text>
</comment>
<dbReference type="EMBL" id="JAQQXP010000001">
    <property type="protein sequence ID" value="MDC8830834.1"/>
    <property type="molecule type" value="Genomic_DNA"/>
</dbReference>
<name>A0ABT5L1D3_9ALTE</name>
<dbReference type="InterPro" id="IPR016181">
    <property type="entry name" value="Acyl_CoA_acyltransferase"/>
</dbReference>
<dbReference type="EC" id="2.3.1.-" evidence="2"/>
<keyword evidence="2" id="KW-0808">Transferase</keyword>
<evidence type="ECO:0000259" key="1">
    <source>
        <dbReference type="PROSITE" id="PS51186"/>
    </source>
</evidence>